<reference evidence="2" key="1">
    <citation type="submission" date="2015-04" db="UniProtKB">
        <authorList>
            <consortium name="EnsemblPlants"/>
        </authorList>
    </citation>
    <scope>IDENTIFICATION</scope>
</reference>
<dbReference type="eggNOG" id="KOG2551">
    <property type="taxonomic scope" value="Eukaryota"/>
</dbReference>
<dbReference type="Gramene" id="OMERI12G11440.4">
    <property type="protein sequence ID" value="OMERI12G11440.4"/>
    <property type="gene ID" value="OMERI12G11440"/>
</dbReference>
<dbReference type="InterPro" id="IPR040503">
    <property type="entry name" value="TRHO_N"/>
</dbReference>
<dbReference type="PANTHER" id="PTHR43268:SF6">
    <property type="entry name" value="THIOSULFATE SULFURTRANSFERASE_RHODANESE-LIKE DOMAIN-CONTAINING PROTEIN 2"/>
    <property type="match status" value="1"/>
</dbReference>
<dbReference type="InterPro" id="IPR020936">
    <property type="entry name" value="TrhO"/>
</dbReference>
<dbReference type="Gene3D" id="3.40.50.1820">
    <property type="entry name" value="alpha/beta hydrolase"/>
    <property type="match status" value="1"/>
</dbReference>
<evidence type="ECO:0000313" key="3">
    <source>
        <dbReference type="Proteomes" id="UP000008021"/>
    </source>
</evidence>
<dbReference type="Proteomes" id="UP000008021">
    <property type="component" value="Chromosome 12"/>
</dbReference>
<dbReference type="InterPro" id="IPR001763">
    <property type="entry name" value="Rhodanese-like_dom"/>
</dbReference>
<sequence>MDAAPPQPRGQEGHGDCSGGDEGGRYGVLLYYKYAEVPDAAALAAFYESHCRALALVGRVRVGPDGVNATLGGRMAALEKHVAEMSSNALFDGTDFKLASCDDPVDERVARECGFTSLSVRLVKVFLLSPFRNSMPPRSCPNYIYILSCFLQLAGAGNALRKPVVGNPADYMCREAFVGCGVPFGTPKCRSVDSETDVCPILRFSRLKLITECLRWGFVIAGATSDSEATVEKSEVVVLDARNVYETRIGKFRVPNVETLDPEIRQYSDLPLWIDEHAEKLRGKSIMMYCTGGIRCEMASAYIRSKGEGFENVFQLYGGIQRYLERFPDGGYFEGKNFVFDHRISVGSLKENILGTCLLCGSSFDDYSPRCRCSHCRMLVLVCSTCQDSKEYVCELCQKNGKQCCQTSPRQGCKTESELIDSSDFGIPMIINQSATSTIPRSNGSEQLKKLKILCLHGFRQNASNFKGRTSALAKKLKHIADLVFIDAPHELSFVYKPNPDHCSGRSSLPCGAPKRKYAWLIAPNSICHAEQDWKIADAPFDPLQYQQQTDGFEESYAYLEHAISQMGNIDGILGFSQGAAMAALFCRQQQKTCGSLKFRFGIFCSGYPAPIFSDFDGEPIKLPSLHCFGNSEDHDRQIANMASTELANRFDKSCCSVIEHDMGHIIPTRPPYIDKIKEACSASCGGYAVCVRHYWCRVHRSRKIGCACGTIGAGCTAAAK</sequence>
<dbReference type="SUPFAM" id="SSF53474">
    <property type="entry name" value="alpha/beta-Hydrolases"/>
    <property type="match status" value="1"/>
</dbReference>
<dbReference type="InterPro" id="IPR022111">
    <property type="entry name" value="Rhodanese_C"/>
</dbReference>
<dbReference type="FunFam" id="3.40.50.1820:FF:000073">
    <property type="entry name" value="esterase OVCA2 isoform X6"/>
    <property type="match status" value="1"/>
</dbReference>
<dbReference type="Pfam" id="PF12368">
    <property type="entry name" value="Rhodanese_C"/>
    <property type="match status" value="1"/>
</dbReference>
<dbReference type="InterPro" id="IPR005645">
    <property type="entry name" value="FSH-like_dom"/>
</dbReference>
<proteinExistence type="predicted"/>
<dbReference type="AlphaFoldDB" id="A0A0E0FDA7"/>
<protein>
    <recommendedName>
        <fullName evidence="1">Rhodanese domain-containing protein</fullName>
    </recommendedName>
</protein>
<dbReference type="SMART" id="SM00450">
    <property type="entry name" value="RHOD"/>
    <property type="match status" value="1"/>
</dbReference>
<dbReference type="FunFam" id="3.40.250.10:FF:000022">
    <property type="entry name" value="Thiosulfate sulfurtransferase/rhodanese-like domain-containing protein 2"/>
    <property type="match status" value="1"/>
</dbReference>
<dbReference type="HOGENOM" id="CLU_030609_0_0_1"/>
<dbReference type="Pfam" id="PF03959">
    <property type="entry name" value="FSH1"/>
    <property type="match status" value="1"/>
</dbReference>
<keyword evidence="3" id="KW-1185">Reference proteome</keyword>
<dbReference type="Gene3D" id="3.30.70.100">
    <property type="match status" value="1"/>
</dbReference>
<evidence type="ECO:0000313" key="2">
    <source>
        <dbReference type="EnsemblPlants" id="OMERI12G11440.4"/>
    </source>
</evidence>
<dbReference type="ESTHER" id="orysa-q2qnj4">
    <property type="family name" value="FSH1"/>
</dbReference>
<reference evidence="2" key="2">
    <citation type="submission" date="2018-05" db="EMBL/GenBank/DDBJ databases">
        <title>OmerRS3 (Oryza meridionalis Reference Sequence Version 3).</title>
        <authorList>
            <person name="Zhang J."/>
            <person name="Kudrna D."/>
            <person name="Lee S."/>
            <person name="Talag J."/>
            <person name="Welchert J."/>
            <person name="Wing R.A."/>
        </authorList>
    </citation>
    <scope>NUCLEOTIDE SEQUENCE [LARGE SCALE GENOMIC DNA]</scope>
    <source>
        <strain evidence="2">cv. OR44</strain>
    </source>
</reference>
<dbReference type="InterPro" id="IPR036873">
    <property type="entry name" value="Rhodanese-like_dom_sf"/>
</dbReference>
<dbReference type="PANTHER" id="PTHR43268">
    <property type="entry name" value="THIOSULFATE SULFURTRANSFERASE/RHODANESE-LIKE DOMAIN-CONTAINING PROTEIN 2"/>
    <property type="match status" value="1"/>
</dbReference>
<dbReference type="InterPro" id="IPR029058">
    <property type="entry name" value="AB_hydrolase_fold"/>
</dbReference>
<feature type="domain" description="Rhodanese" evidence="1">
    <location>
        <begin position="232"/>
        <end position="332"/>
    </location>
</feature>
<dbReference type="PROSITE" id="PS50206">
    <property type="entry name" value="RHODANESE_3"/>
    <property type="match status" value="1"/>
</dbReference>
<evidence type="ECO:0000259" key="1">
    <source>
        <dbReference type="PROSITE" id="PS50206"/>
    </source>
</evidence>
<dbReference type="EnsemblPlants" id="OMERI12G11440.4">
    <property type="protein sequence ID" value="OMERI12G11440.4"/>
    <property type="gene ID" value="OMERI12G11440"/>
</dbReference>
<organism evidence="2">
    <name type="scientific">Oryza meridionalis</name>
    <dbReference type="NCBI Taxonomy" id="40149"/>
    <lineage>
        <taxon>Eukaryota</taxon>
        <taxon>Viridiplantae</taxon>
        <taxon>Streptophyta</taxon>
        <taxon>Embryophyta</taxon>
        <taxon>Tracheophyta</taxon>
        <taxon>Spermatophyta</taxon>
        <taxon>Magnoliopsida</taxon>
        <taxon>Liliopsida</taxon>
        <taxon>Poales</taxon>
        <taxon>Poaceae</taxon>
        <taxon>BOP clade</taxon>
        <taxon>Oryzoideae</taxon>
        <taxon>Oryzeae</taxon>
        <taxon>Oryzinae</taxon>
        <taxon>Oryza</taxon>
    </lineage>
</organism>
<name>A0A0E0FDA7_9ORYZ</name>
<dbReference type="STRING" id="40149.A0A0E0FDA7"/>
<dbReference type="Gene3D" id="3.40.250.10">
    <property type="entry name" value="Rhodanese-like domain"/>
    <property type="match status" value="1"/>
</dbReference>
<accession>A0A0E0FDA7</accession>
<dbReference type="SUPFAM" id="SSF52821">
    <property type="entry name" value="Rhodanese/Cell cycle control phosphatase"/>
    <property type="match status" value="1"/>
</dbReference>
<dbReference type="Pfam" id="PF17773">
    <property type="entry name" value="UPF0176_N"/>
    <property type="match status" value="1"/>
</dbReference>
<dbReference type="FunFam" id="3.30.70.100:FF:000045">
    <property type="entry name" value="Rhodanese-like domain-containing protein 6"/>
    <property type="match status" value="1"/>
</dbReference>